<evidence type="ECO:0008006" key="3">
    <source>
        <dbReference type="Google" id="ProtNLM"/>
    </source>
</evidence>
<proteinExistence type="predicted"/>
<evidence type="ECO:0000313" key="2">
    <source>
        <dbReference type="Proteomes" id="UP001500831"/>
    </source>
</evidence>
<dbReference type="Proteomes" id="UP001500831">
    <property type="component" value="Unassembled WGS sequence"/>
</dbReference>
<name>A0ABN3W451_9ACTN</name>
<accession>A0ABN3W451</accession>
<reference evidence="1 2" key="1">
    <citation type="journal article" date="2019" name="Int. J. Syst. Evol. Microbiol.">
        <title>The Global Catalogue of Microorganisms (GCM) 10K type strain sequencing project: providing services to taxonomists for standard genome sequencing and annotation.</title>
        <authorList>
            <consortium name="The Broad Institute Genomics Platform"/>
            <consortium name="The Broad Institute Genome Sequencing Center for Infectious Disease"/>
            <person name="Wu L."/>
            <person name="Ma J."/>
        </authorList>
    </citation>
    <scope>NUCLEOTIDE SEQUENCE [LARGE SCALE GENOMIC DNA]</scope>
    <source>
        <strain evidence="1 2">JCM 6242</strain>
    </source>
</reference>
<gene>
    <name evidence="1" type="ORF">GCM10010517_55170</name>
</gene>
<protein>
    <recommendedName>
        <fullName evidence="3">Secreted protein</fullName>
    </recommendedName>
</protein>
<organism evidence="1 2">
    <name type="scientific">Streptosporangium fragile</name>
    <dbReference type="NCBI Taxonomy" id="46186"/>
    <lineage>
        <taxon>Bacteria</taxon>
        <taxon>Bacillati</taxon>
        <taxon>Actinomycetota</taxon>
        <taxon>Actinomycetes</taxon>
        <taxon>Streptosporangiales</taxon>
        <taxon>Streptosporangiaceae</taxon>
        <taxon>Streptosporangium</taxon>
    </lineage>
</organism>
<dbReference type="EMBL" id="BAAAVI010000046">
    <property type="protein sequence ID" value="GAA2890899.1"/>
    <property type="molecule type" value="Genomic_DNA"/>
</dbReference>
<evidence type="ECO:0000313" key="1">
    <source>
        <dbReference type="EMBL" id="GAA2890899.1"/>
    </source>
</evidence>
<keyword evidence="2" id="KW-1185">Reference proteome</keyword>
<comment type="caution">
    <text evidence="1">The sequence shown here is derived from an EMBL/GenBank/DDBJ whole genome shotgun (WGS) entry which is preliminary data.</text>
</comment>
<sequence length="83" mass="9126">MASLSVRVSVPSVLWTCSEPLAVPLTWSVGAVSAIASAVMDPSVTAPAEAVRVRANPPMERRKRRDRRGLCRVVDRISPWDFH</sequence>